<dbReference type="FunFam" id="1.10.220.150:FF:000014">
    <property type="entry name" value="ADP-ribosylation factor GTPase-activating protein"/>
    <property type="match status" value="1"/>
</dbReference>
<evidence type="ECO:0000259" key="7">
    <source>
        <dbReference type="PROSITE" id="PS50115"/>
    </source>
</evidence>
<dbReference type="AlphaFoldDB" id="A0A0J6FDY3"/>
<sequence>MSKLWEVDPETKSKLALIQKSKGNDRCCDCGAPSPQWASPKFGTFICLNCAGIHRGLGVHISFIRSITMDAFKMAEIQRMEHGGNEPWKQFFDGHSTTMAEGTTFDDATIKERYSGDVGEEWKARLTAKVEGREYVPGEEKKNATSRTNTPGTLGSISPDQSRAVSPGDIGRMRSRKEQNEDYFAKLGGENAARSESLPPSQGGKYTGFGGGMPAARQTSQGDSIPGINDFQTDPVAALTKGFGWFTSTIGKSAKTVNDSYLQPAAKSLAESDLAAQARIAAAEVSRNIQSGARGASDSFNRFVEGPSDGSSNRSTSASRRFEPERKDFWDDFAALGESRSTPLSKPGAIGTAAMKKNTPTTTTTTTGSSTGGISAPKGKDDWDENW</sequence>
<dbReference type="CDD" id="cd08830">
    <property type="entry name" value="ArfGap_ArfGap1"/>
    <property type="match status" value="1"/>
</dbReference>
<reference evidence="8 9" key="1">
    <citation type="submission" date="2007-06" db="EMBL/GenBank/DDBJ databases">
        <title>The Genome Sequence of Coccidioides posadasii RMSCC_3488.</title>
        <authorList>
            <consortium name="Coccidioides Genome Resources Consortium"/>
            <consortium name="The Broad Institute Genome Sequencing Platform"/>
            <person name="Henn M.R."/>
            <person name="Sykes S."/>
            <person name="Young S."/>
            <person name="Jaffe D."/>
            <person name="Berlin A."/>
            <person name="Alvarez P."/>
            <person name="Butler J."/>
            <person name="Gnerre S."/>
            <person name="Grabherr M."/>
            <person name="Mauceli E."/>
            <person name="Brockman W."/>
            <person name="Kodira C."/>
            <person name="Alvarado L."/>
            <person name="Zeng Q."/>
            <person name="Crawford M."/>
            <person name="Antoine C."/>
            <person name="Devon K."/>
            <person name="Galgiani J."/>
            <person name="Orsborn K."/>
            <person name="Lewis M.L."/>
            <person name="Nusbaum C."/>
            <person name="Galagan J."/>
            <person name="Birren B."/>
        </authorList>
    </citation>
    <scope>NUCLEOTIDE SEQUENCE [LARGE SCALE GENOMIC DNA]</scope>
    <source>
        <strain evidence="8 9">RMSCC 3488</strain>
    </source>
</reference>
<gene>
    <name evidence="8" type="ORF">CPAG_03430</name>
</gene>
<dbReference type="PROSITE" id="PS50115">
    <property type="entry name" value="ARFGAP"/>
    <property type="match status" value="1"/>
</dbReference>
<keyword evidence="4" id="KW-0862">Zinc</keyword>
<dbReference type="GO" id="GO:0032012">
    <property type="term" value="P:regulation of ARF protein signal transduction"/>
    <property type="evidence" value="ECO:0007669"/>
    <property type="project" value="TreeGrafter"/>
</dbReference>
<feature type="compositionally biased region" description="Polar residues" evidence="6">
    <location>
        <begin position="309"/>
        <end position="319"/>
    </location>
</feature>
<keyword evidence="1" id="KW-0343">GTPase activation</keyword>
<dbReference type="InterPro" id="IPR038508">
    <property type="entry name" value="ArfGAP_dom_sf"/>
</dbReference>
<dbReference type="Proteomes" id="UP000054567">
    <property type="component" value="Unassembled WGS sequence"/>
</dbReference>
<dbReference type="Gene3D" id="1.10.220.150">
    <property type="entry name" value="Arf GTPase activating protein"/>
    <property type="match status" value="1"/>
</dbReference>
<dbReference type="PRINTS" id="PR00405">
    <property type="entry name" value="REVINTRACTNG"/>
</dbReference>
<feature type="compositionally biased region" description="Basic and acidic residues" evidence="6">
    <location>
        <begin position="320"/>
        <end position="330"/>
    </location>
</feature>
<dbReference type="OrthoDB" id="983479at2759"/>
<accession>A0A0J6FDY3</accession>
<evidence type="ECO:0000256" key="2">
    <source>
        <dbReference type="ARBA" id="ARBA00022723"/>
    </source>
</evidence>
<evidence type="ECO:0000256" key="4">
    <source>
        <dbReference type="ARBA" id="ARBA00022833"/>
    </source>
</evidence>
<evidence type="ECO:0000256" key="5">
    <source>
        <dbReference type="PROSITE-ProRule" id="PRU00288"/>
    </source>
</evidence>
<evidence type="ECO:0000313" key="8">
    <source>
        <dbReference type="EMBL" id="KMM67094.1"/>
    </source>
</evidence>
<dbReference type="GO" id="GO:0008270">
    <property type="term" value="F:zinc ion binding"/>
    <property type="evidence" value="ECO:0007669"/>
    <property type="project" value="UniProtKB-KW"/>
</dbReference>
<dbReference type="Pfam" id="PF01412">
    <property type="entry name" value="ArfGap"/>
    <property type="match status" value="1"/>
</dbReference>
<dbReference type="EMBL" id="DS268110">
    <property type="protein sequence ID" value="KMM67094.1"/>
    <property type="molecule type" value="Genomic_DNA"/>
</dbReference>
<keyword evidence="3 5" id="KW-0863">Zinc-finger</keyword>
<dbReference type="GO" id="GO:0030100">
    <property type="term" value="P:regulation of endocytosis"/>
    <property type="evidence" value="ECO:0007669"/>
    <property type="project" value="TreeGrafter"/>
</dbReference>
<dbReference type="PANTHER" id="PTHR46395">
    <property type="entry name" value="ADP-RIBOSYLATION FACTOR GTPASE-ACTIVATING PROTEIN 1"/>
    <property type="match status" value="1"/>
</dbReference>
<reference evidence="9" key="3">
    <citation type="journal article" date="2010" name="Genome Res.">
        <title>Population genomic sequencing of Coccidioides fungi reveals recent hybridization and transposon control.</title>
        <authorList>
            <person name="Neafsey D.E."/>
            <person name="Barker B.M."/>
            <person name="Sharpton T.J."/>
            <person name="Stajich J.E."/>
            <person name="Park D.J."/>
            <person name="Whiston E."/>
            <person name="Hung C.-Y."/>
            <person name="McMahan C."/>
            <person name="White J."/>
            <person name="Sykes S."/>
            <person name="Heiman D."/>
            <person name="Young S."/>
            <person name="Zeng Q."/>
            <person name="Abouelleil A."/>
            <person name="Aftuck L."/>
            <person name="Bessette D."/>
            <person name="Brown A."/>
            <person name="FitzGerald M."/>
            <person name="Lui A."/>
            <person name="Macdonald J.P."/>
            <person name="Priest M."/>
            <person name="Orbach M.J."/>
            <person name="Galgiani J.N."/>
            <person name="Kirkland T.N."/>
            <person name="Cole G.T."/>
            <person name="Birren B.W."/>
            <person name="Henn M.R."/>
            <person name="Taylor J.W."/>
            <person name="Rounsley S.D."/>
        </authorList>
    </citation>
    <scope>NUCLEOTIDE SEQUENCE [LARGE SCALE GENOMIC DNA]</scope>
    <source>
        <strain evidence="9">RMSCC 3488</strain>
    </source>
</reference>
<keyword evidence="2" id="KW-0479">Metal-binding</keyword>
<feature type="region of interest" description="Disordered" evidence="6">
    <location>
        <begin position="293"/>
        <end position="387"/>
    </location>
</feature>
<feature type="region of interest" description="Disordered" evidence="6">
    <location>
        <begin position="136"/>
        <end position="168"/>
    </location>
</feature>
<evidence type="ECO:0000256" key="1">
    <source>
        <dbReference type="ARBA" id="ARBA00022468"/>
    </source>
</evidence>
<feature type="domain" description="Arf-GAP" evidence="7">
    <location>
        <begin position="12"/>
        <end position="135"/>
    </location>
</feature>
<dbReference type="SMART" id="SM00105">
    <property type="entry name" value="ArfGap"/>
    <property type="match status" value="1"/>
</dbReference>
<organism evidence="8 9">
    <name type="scientific">Coccidioides posadasii RMSCC 3488</name>
    <dbReference type="NCBI Taxonomy" id="454284"/>
    <lineage>
        <taxon>Eukaryota</taxon>
        <taxon>Fungi</taxon>
        <taxon>Dikarya</taxon>
        <taxon>Ascomycota</taxon>
        <taxon>Pezizomycotina</taxon>
        <taxon>Eurotiomycetes</taxon>
        <taxon>Eurotiomycetidae</taxon>
        <taxon>Onygenales</taxon>
        <taxon>Onygenaceae</taxon>
        <taxon>Coccidioides</taxon>
    </lineage>
</organism>
<dbReference type="PANTHER" id="PTHR46395:SF1">
    <property type="entry name" value="ADP-RIBOSYLATION FACTOR GTPASE-ACTIVATING PROTEIN 1"/>
    <property type="match status" value="1"/>
</dbReference>
<proteinExistence type="predicted"/>
<feature type="compositionally biased region" description="Low complexity" evidence="6">
    <location>
        <begin position="359"/>
        <end position="375"/>
    </location>
</feature>
<evidence type="ECO:0000256" key="6">
    <source>
        <dbReference type="SAM" id="MobiDB-lite"/>
    </source>
</evidence>
<dbReference type="InterPro" id="IPR001164">
    <property type="entry name" value="ArfGAP_dom"/>
</dbReference>
<name>A0A0J6FDY3_COCPO</name>
<feature type="compositionally biased region" description="Polar residues" evidence="6">
    <location>
        <begin position="145"/>
        <end position="164"/>
    </location>
</feature>
<evidence type="ECO:0000256" key="3">
    <source>
        <dbReference type="ARBA" id="ARBA00022771"/>
    </source>
</evidence>
<dbReference type="SUPFAM" id="SSF57863">
    <property type="entry name" value="ArfGap/RecO-like zinc finger"/>
    <property type="match status" value="1"/>
</dbReference>
<dbReference type="VEuPathDB" id="FungiDB:CPAG_03430"/>
<dbReference type="InterPro" id="IPR037278">
    <property type="entry name" value="ARFGAP/RecO"/>
</dbReference>
<dbReference type="GO" id="GO:0000139">
    <property type="term" value="C:Golgi membrane"/>
    <property type="evidence" value="ECO:0007669"/>
    <property type="project" value="TreeGrafter"/>
</dbReference>
<protein>
    <submittedName>
        <fullName evidence="8">Zinc finger protein gcs1</fullName>
    </submittedName>
</protein>
<dbReference type="GO" id="GO:0005096">
    <property type="term" value="F:GTPase activator activity"/>
    <property type="evidence" value="ECO:0007669"/>
    <property type="project" value="UniProtKB-KW"/>
</dbReference>
<reference evidence="9" key="2">
    <citation type="journal article" date="2009" name="Genome Res.">
        <title>Comparative genomic analyses of the human fungal pathogens Coccidioides and their relatives.</title>
        <authorList>
            <person name="Sharpton T.J."/>
            <person name="Stajich J.E."/>
            <person name="Rounsley S.D."/>
            <person name="Gardner M.J."/>
            <person name="Wortman J.R."/>
            <person name="Jordar V.S."/>
            <person name="Maiti R."/>
            <person name="Kodira C.D."/>
            <person name="Neafsey D.E."/>
            <person name="Zeng Q."/>
            <person name="Hung C.-Y."/>
            <person name="McMahan C."/>
            <person name="Muszewska A."/>
            <person name="Grynberg M."/>
            <person name="Mandel M.A."/>
            <person name="Kellner E.M."/>
            <person name="Barker B.M."/>
            <person name="Galgiani J.N."/>
            <person name="Orbach M.J."/>
            <person name="Kirkland T.N."/>
            <person name="Cole G.T."/>
            <person name="Henn M.R."/>
            <person name="Birren B.W."/>
            <person name="Taylor J.W."/>
        </authorList>
    </citation>
    <scope>NUCLEOTIDE SEQUENCE [LARGE SCALE GENOMIC DNA]</scope>
    <source>
        <strain evidence="9">RMSCC 3488</strain>
    </source>
</reference>
<evidence type="ECO:0000313" key="9">
    <source>
        <dbReference type="Proteomes" id="UP000054567"/>
    </source>
</evidence>